<comment type="caution">
    <text evidence="1">The sequence shown here is derived from an EMBL/GenBank/DDBJ whole genome shotgun (WGS) entry which is preliminary data.</text>
</comment>
<protein>
    <recommendedName>
        <fullName evidence="2">VWFA domain-containing protein</fullName>
    </recommendedName>
</protein>
<dbReference type="PROSITE" id="PS51257">
    <property type="entry name" value="PROKAR_LIPOPROTEIN"/>
    <property type="match status" value="1"/>
</dbReference>
<dbReference type="AlphaFoldDB" id="A0A0F9K0N8"/>
<reference evidence="1" key="1">
    <citation type="journal article" date="2015" name="Nature">
        <title>Complex archaea that bridge the gap between prokaryotes and eukaryotes.</title>
        <authorList>
            <person name="Spang A."/>
            <person name="Saw J.H."/>
            <person name="Jorgensen S.L."/>
            <person name="Zaremba-Niedzwiedzka K."/>
            <person name="Martijn J."/>
            <person name="Lind A.E."/>
            <person name="van Eijk R."/>
            <person name="Schleper C."/>
            <person name="Guy L."/>
            <person name="Ettema T.J."/>
        </authorList>
    </citation>
    <scope>NUCLEOTIDE SEQUENCE</scope>
</reference>
<dbReference type="EMBL" id="LAZR01008958">
    <property type="protein sequence ID" value="KKM75553.1"/>
    <property type="molecule type" value="Genomic_DNA"/>
</dbReference>
<name>A0A0F9K0N8_9ZZZZ</name>
<proteinExistence type="predicted"/>
<evidence type="ECO:0008006" key="2">
    <source>
        <dbReference type="Google" id="ProtNLM"/>
    </source>
</evidence>
<gene>
    <name evidence="1" type="ORF">LCGC14_1389100</name>
</gene>
<sequence length="254" mass="28749">MLKFKNLSIWLAGVAVLLIIVTACSPPSTEKVSRLVMFVGVDVSGSFLKSGYYDDALTFLSHYIYGHLNKVGELAGLRALFVGSIGGHSTNEPKAFHPIHDLQDKDVRQIRAALKEWFPPTDAITDFNAFFAEVAAQTKDRNLTLAPICIMIITDGVPATGVREAKTTYEQIDLDPLEYLSRRVTVRLTYLDPIVAKRWRDSVPKRRVRVWTVPGEVMEGWRGQIVPGVELAKQDKFWKWVKDNVDFRVRARKF</sequence>
<accession>A0A0F9K0N8</accession>
<organism evidence="1">
    <name type="scientific">marine sediment metagenome</name>
    <dbReference type="NCBI Taxonomy" id="412755"/>
    <lineage>
        <taxon>unclassified sequences</taxon>
        <taxon>metagenomes</taxon>
        <taxon>ecological metagenomes</taxon>
    </lineage>
</organism>
<evidence type="ECO:0000313" key="1">
    <source>
        <dbReference type="EMBL" id="KKM75553.1"/>
    </source>
</evidence>